<feature type="chain" id="PRO_5029906739" evidence="1">
    <location>
        <begin position="20"/>
        <end position="367"/>
    </location>
</feature>
<dbReference type="SUPFAM" id="SSF50952">
    <property type="entry name" value="Soluble quinoprotein glucose dehydrogenase"/>
    <property type="match status" value="1"/>
</dbReference>
<comment type="caution">
    <text evidence="2">The sequence shown here is derived from an EMBL/GenBank/DDBJ whole genome shotgun (WGS) entry which is preliminary data.</text>
</comment>
<feature type="signal peptide" evidence="1">
    <location>
        <begin position="1"/>
        <end position="19"/>
    </location>
</feature>
<evidence type="ECO:0000313" key="3">
    <source>
        <dbReference type="Proteomes" id="UP000451233"/>
    </source>
</evidence>
<dbReference type="Proteomes" id="UP000451233">
    <property type="component" value="Unassembled WGS sequence"/>
</dbReference>
<accession>A0A7K1Y3L6</accession>
<keyword evidence="1" id="KW-0732">Signal</keyword>
<organism evidence="2 3">
    <name type="scientific">Hufsiella ginkgonis</name>
    <dbReference type="NCBI Taxonomy" id="2695274"/>
    <lineage>
        <taxon>Bacteria</taxon>
        <taxon>Pseudomonadati</taxon>
        <taxon>Bacteroidota</taxon>
        <taxon>Sphingobacteriia</taxon>
        <taxon>Sphingobacteriales</taxon>
        <taxon>Sphingobacteriaceae</taxon>
        <taxon>Hufsiella</taxon>
    </lineage>
</organism>
<sequence>MKKSLLFAAAGLAGVFLFAGINRTEVSPNGFVTGTPEIRSVSALTFGPDGILFVGDSKSAAVFAIDTKDTKRTDKPQPTDIRAFDQKLADALGTTKENVTILDMVVNPISKKIYFAVQTADGSPALLKLEGDKLQAVPMNDVRFSSVALNNVAAEDAKDARGRSLRVSTISDIGYADGKLLVSGLSNKEFSSSFRSIPFPFTGKQDDASLEMYHASHGRFETTSPIRTFTTGELNGKKYLIASYTCTPLVVFPLDELTAGAHIKGRTVAEMGNGNTPVDMVRLSGGGNSFLVLANDRRPVAKVNYKNIEQFEGTLTERVAGTAGVTFAVLPLEKVVQLDKLDDSRAIVLQKRATGELDLWTSNGQNL</sequence>
<keyword evidence="3" id="KW-1185">Reference proteome</keyword>
<protein>
    <submittedName>
        <fullName evidence="2">Uncharacterized protein</fullName>
    </submittedName>
</protein>
<evidence type="ECO:0000313" key="2">
    <source>
        <dbReference type="EMBL" id="MXV17883.1"/>
    </source>
</evidence>
<proteinExistence type="predicted"/>
<dbReference type="EMBL" id="WVHS01000007">
    <property type="protein sequence ID" value="MXV17883.1"/>
    <property type="molecule type" value="Genomic_DNA"/>
</dbReference>
<dbReference type="AlphaFoldDB" id="A0A7K1Y3L6"/>
<name>A0A7K1Y3L6_9SPHI</name>
<reference evidence="2 3" key="1">
    <citation type="submission" date="2019-11" db="EMBL/GenBank/DDBJ databases">
        <title>Pedobacter sp. HMF7056 Genome sequencing and assembly.</title>
        <authorList>
            <person name="Kang H."/>
            <person name="Kim H."/>
            <person name="Joh K."/>
        </authorList>
    </citation>
    <scope>NUCLEOTIDE SEQUENCE [LARGE SCALE GENOMIC DNA]</scope>
    <source>
        <strain evidence="2 3">HMF7056</strain>
    </source>
</reference>
<dbReference type="RefSeq" id="WP_160908897.1">
    <property type="nucleotide sequence ID" value="NZ_WVHS01000007.1"/>
</dbReference>
<dbReference type="InterPro" id="IPR011041">
    <property type="entry name" value="Quinoprot_gluc/sorb_DH_b-prop"/>
</dbReference>
<gene>
    <name evidence="2" type="ORF">GS398_21485</name>
</gene>
<evidence type="ECO:0000256" key="1">
    <source>
        <dbReference type="SAM" id="SignalP"/>
    </source>
</evidence>